<sequence length="60" mass="6777">MQECPRCGDTAAPDPEHANTLWCLTCWLVWTLPHDSLCNGSLPRFAPALRVLRESRGLNR</sequence>
<proteinExistence type="predicted"/>
<dbReference type="EMBL" id="BMWG01000001">
    <property type="protein sequence ID" value="GGZ12249.1"/>
    <property type="molecule type" value="Genomic_DNA"/>
</dbReference>
<accession>A0A918PJD3</accession>
<dbReference type="Proteomes" id="UP000630936">
    <property type="component" value="Unassembled WGS sequence"/>
</dbReference>
<reference evidence="1" key="1">
    <citation type="journal article" date="2014" name="Int. J. Syst. Evol. Microbiol.">
        <title>Complete genome sequence of Corynebacterium casei LMG S-19264T (=DSM 44701T), isolated from a smear-ripened cheese.</title>
        <authorList>
            <consortium name="US DOE Joint Genome Institute (JGI-PGF)"/>
            <person name="Walter F."/>
            <person name="Albersmeier A."/>
            <person name="Kalinowski J."/>
            <person name="Ruckert C."/>
        </authorList>
    </citation>
    <scope>NUCLEOTIDE SEQUENCE</scope>
    <source>
        <strain evidence="1">JCM 4988</strain>
    </source>
</reference>
<evidence type="ECO:0000313" key="1">
    <source>
        <dbReference type="EMBL" id="GGZ12249.1"/>
    </source>
</evidence>
<keyword evidence="2" id="KW-1185">Reference proteome</keyword>
<protein>
    <submittedName>
        <fullName evidence="1">Uncharacterized protein</fullName>
    </submittedName>
</protein>
<organism evidence="1 2">
    <name type="scientific">Streptomyces inusitatus</name>
    <dbReference type="NCBI Taxonomy" id="68221"/>
    <lineage>
        <taxon>Bacteria</taxon>
        <taxon>Bacillati</taxon>
        <taxon>Actinomycetota</taxon>
        <taxon>Actinomycetes</taxon>
        <taxon>Kitasatosporales</taxon>
        <taxon>Streptomycetaceae</taxon>
        <taxon>Streptomyces</taxon>
    </lineage>
</organism>
<gene>
    <name evidence="1" type="ORF">GCM10010387_00110</name>
</gene>
<name>A0A918PJD3_9ACTN</name>
<evidence type="ECO:0000313" key="2">
    <source>
        <dbReference type="Proteomes" id="UP000630936"/>
    </source>
</evidence>
<comment type="caution">
    <text evidence="1">The sequence shown here is derived from an EMBL/GenBank/DDBJ whole genome shotgun (WGS) entry which is preliminary data.</text>
</comment>
<dbReference type="AlphaFoldDB" id="A0A918PJD3"/>
<reference evidence="1" key="2">
    <citation type="submission" date="2020-09" db="EMBL/GenBank/DDBJ databases">
        <authorList>
            <person name="Sun Q."/>
            <person name="Ohkuma M."/>
        </authorList>
    </citation>
    <scope>NUCLEOTIDE SEQUENCE</scope>
    <source>
        <strain evidence="1">JCM 4988</strain>
    </source>
</reference>